<accession>A0AB35JC98</accession>
<dbReference type="RefSeq" id="WP_009017155.1">
    <property type="nucleotide sequence ID" value="NZ_CP069431.1"/>
</dbReference>
<dbReference type="AlphaFoldDB" id="A0AB35JC98"/>
<dbReference type="PROSITE" id="PS51257">
    <property type="entry name" value="PROKAR_LIPOPROTEIN"/>
    <property type="match status" value="1"/>
</dbReference>
<dbReference type="Proteomes" id="UP001210126">
    <property type="component" value="Unassembled WGS sequence"/>
</dbReference>
<dbReference type="InterPro" id="IPR005502">
    <property type="entry name" value="Ribosyl_crysJ1"/>
</dbReference>
<sequence length="518" mass="58219">MKQTVFAMIAGVSLFIGVTSCSQQPSAKDQTTVPAEFTISKEKLMDKIKGGWAGQTIGCTYGGPTEFKYNGTMIQEYVPIVWPDGYIKWWYENVPGLYDDVYMDLTFVDVFDRLGLDAPVDSFAMAFATAGYTLWHANQSARYNILQGIMPPASGHWLNNPHADDLDYQIEADYAGLMSPGMPNTASEISDKIGHIMNYGDGWYGGVYVGAMYSLSFISDDIEFIVTEALKTIPEQSTYYKCMSDVIRWHKEYPDDWKRTWFECEKKWSSDIGCPDGVFVPFNIDAVINSAYILIGLLYGEGDFYKTLDISTRCGQDSDCNPASAGGILGTILGYSRIPDYWMKNLREVENMDFAYTTISLNKTYQMGFDQALQVIERNGGSVSGDEVTIKCQQPVAVRYEKAFEGMYPIEKVAVNKNLSDVGELPFEGTGAVFKGFVNAKDDKYVAKVEMYLDGELVETANLPASYTTRRNDLFWKYQLPKGKHTATFKWLNPRNDVSVHFGEILIYSDAPKEIVHQ</sequence>
<dbReference type="SUPFAM" id="SSF101478">
    <property type="entry name" value="ADP-ribosylglycohydrolase"/>
    <property type="match status" value="1"/>
</dbReference>
<evidence type="ECO:0000313" key="1">
    <source>
        <dbReference type="EMBL" id="MDB9005777.1"/>
    </source>
</evidence>
<reference evidence="1" key="1">
    <citation type="submission" date="2023-01" db="EMBL/GenBank/DDBJ databases">
        <title>Human gut microbiome strain richness.</title>
        <authorList>
            <person name="Chen-Liaw A."/>
        </authorList>
    </citation>
    <scope>NUCLEOTIDE SEQUENCE</scope>
    <source>
        <strain evidence="1">RTP21484st1_E5_RTP21484_190118</strain>
    </source>
</reference>
<organism evidence="1 2">
    <name type="scientific">Parabacteroides distasonis</name>
    <dbReference type="NCBI Taxonomy" id="823"/>
    <lineage>
        <taxon>Bacteria</taxon>
        <taxon>Pseudomonadati</taxon>
        <taxon>Bacteroidota</taxon>
        <taxon>Bacteroidia</taxon>
        <taxon>Bacteroidales</taxon>
        <taxon>Tannerellaceae</taxon>
        <taxon>Parabacteroides</taxon>
    </lineage>
</organism>
<gene>
    <name evidence="1" type="ORF">PN599_12270</name>
</gene>
<protein>
    <submittedName>
        <fullName evidence="1">ADP-ribosylglycohydrolase family protein</fullName>
    </submittedName>
</protein>
<proteinExistence type="predicted"/>
<dbReference type="EMBL" id="JAQMPJ010000010">
    <property type="protein sequence ID" value="MDB9005777.1"/>
    <property type="molecule type" value="Genomic_DNA"/>
</dbReference>
<dbReference type="InterPro" id="IPR036705">
    <property type="entry name" value="Ribosyl_crysJ1_sf"/>
</dbReference>
<evidence type="ECO:0000313" key="2">
    <source>
        <dbReference type="Proteomes" id="UP001210126"/>
    </source>
</evidence>
<name>A0AB35JC98_PARDI</name>
<dbReference type="Pfam" id="PF03747">
    <property type="entry name" value="ADP_ribosyl_GH"/>
    <property type="match status" value="1"/>
</dbReference>
<dbReference type="Gene3D" id="1.10.4080.10">
    <property type="entry name" value="ADP-ribosylation/Crystallin J1"/>
    <property type="match status" value="1"/>
</dbReference>
<comment type="caution">
    <text evidence="1">The sequence shown here is derived from an EMBL/GenBank/DDBJ whole genome shotgun (WGS) entry which is preliminary data.</text>
</comment>